<protein>
    <submittedName>
        <fullName evidence="1">Uncharacterized protein</fullName>
    </submittedName>
</protein>
<accession>A0ACC0N8W4</accession>
<organism evidence="1 2">
    <name type="scientific">Rhododendron molle</name>
    <name type="common">Chinese azalea</name>
    <name type="synonym">Azalea mollis</name>
    <dbReference type="NCBI Taxonomy" id="49168"/>
    <lineage>
        <taxon>Eukaryota</taxon>
        <taxon>Viridiplantae</taxon>
        <taxon>Streptophyta</taxon>
        <taxon>Embryophyta</taxon>
        <taxon>Tracheophyta</taxon>
        <taxon>Spermatophyta</taxon>
        <taxon>Magnoliopsida</taxon>
        <taxon>eudicotyledons</taxon>
        <taxon>Gunneridae</taxon>
        <taxon>Pentapetalae</taxon>
        <taxon>asterids</taxon>
        <taxon>Ericales</taxon>
        <taxon>Ericaceae</taxon>
        <taxon>Ericoideae</taxon>
        <taxon>Rhodoreae</taxon>
        <taxon>Rhododendron</taxon>
    </lineage>
</organism>
<evidence type="ECO:0000313" key="2">
    <source>
        <dbReference type="Proteomes" id="UP001062846"/>
    </source>
</evidence>
<sequence length="377" mass="41759">MCPPAPVPPPANIGLYWTDEDIIMSLERLTKGSSIPENVLTDVNPYQYRPSNLPEGDFWYFVQAEQEKYSEHGSWNARGEANQIFGNSSITGWRTTLEFYAGQAPLGQRTDWVMQEYRINPKGHRSNGNSKVSGLLCRVFLSGPNPEVQLKLGGLENSEGNCFHPSSSSLLIQEPGSTTGQGSMSESQARGMDDNMRPLAENGGRVDIPIEDILYMGDYLELDDLADGESQSSSSDNTSCVTCSSEECFDSLALLQDIEEDEFNRQEQAKDANFKFSVAASARPTEVVMHPANLGSLISSNGSQPPARDADKKVLEKMDPKNAIKIQKAESRNERTSNSHNVASSSSSHKAVPEREKDARVKKMKKLRKKYLCFMPF</sequence>
<gene>
    <name evidence="1" type="ORF">RHMOL_Rhmol06G0047600</name>
</gene>
<dbReference type="EMBL" id="CM046393">
    <property type="protein sequence ID" value="KAI8549725.1"/>
    <property type="molecule type" value="Genomic_DNA"/>
</dbReference>
<reference evidence="1" key="1">
    <citation type="submission" date="2022-02" db="EMBL/GenBank/DDBJ databases">
        <title>Plant Genome Project.</title>
        <authorList>
            <person name="Zhang R.-G."/>
        </authorList>
    </citation>
    <scope>NUCLEOTIDE SEQUENCE</scope>
    <source>
        <strain evidence="1">AT1</strain>
    </source>
</reference>
<comment type="caution">
    <text evidence="1">The sequence shown here is derived from an EMBL/GenBank/DDBJ whole genome shotgun (WGS) entry which is preliminary data.</text>
</comment>
<name>A0ACC0N8W4_RHOML</name>
<keyword evidence="2" id="KW-1185">Reference proteome</keyword>
<dbReference type="Proteomes" id="UP001062846">
    <property type="component" value="Chromosome 6"/>
</dbReference>
<proteinExistence type="predicted"/>
<evidence type="ECO:0000313" key="1">
    <source>
        <dbReference type="EMBL" id="KAI8549725.1"/>
    </source>
</evidence>